<sequence>MVLQPVNSANTINATPVTPLLSTLFITAFL</sequence>
<gene>
    <name evidence="1" type="ORF">Rifp1Sym_eu00020</name>
</gene>
<reference evidence="1" key="1">
    <citation type="journal article" date="2011" name="ISME J.">
        <title>The endosymbionts of the deep-sea tubeworms Riftia pachyptila and Tevnia jerichonana share an identical physiology as revealed by proteogenomic analyses.</title>
        <authorList>
            <person name="Gardebrecht A."/>
            <person name="Markert S."/>
            <person name="Felbeck H."/>
            <person name="Thuermer A."/>
            <person name="Albrecht D."/>
            <person name="Wollherr A."/>
            <person name="Kabisch J."/>
            <person name="Lehmann R."/>
            <person name="Daniel R."/>
            <person name="Liesegang H."/>
            <person name="Hecker M."/>
            <person name="Sievert S.M."/>
            <person name="Schweder T."/>
        </authorList>
    </citation>
    <scope>NUCLEOTIDE SEQUENCE [LARGE SCALE GENOMIC DNA]</scope>
</reference>
<dbReference type="Proteomes" id="UP000004491">
    <property type="component" value="Unassembled WGS sequence"/>
</dbReference>
<protein>
    <submittedName>
        <fullName evidence="1">Uncharacterized protein</fullName>
    </submittedName>
</protein>
<accession>G2DHD6</accession>
<comment type="caution">
    <text evidence="1">The sequence shown here is derived from an EMBL/GenBank/DDBJ whole genome shotgun (WGS) entry which is preliminary data.</text>
</comment>
<dbReference type="AlphaFoldDB" id="G2DHD6"/>
<evidence type="ECO:0000313" key="1">
    <source>
        <dbReference type="EMBL" id="EGV49966.1"/>
    </source>
</evidence>
<keyword evidence="2" id="KW-1185">Reference proteome</keyword>
<evidence type="ECO:0000313" key="2">
    <source>
        <dbReference type="Proteomes" id="UP000004491"/>
    </source>
</evidence>
<name>G2DHD6_9GAMM</name>
<proteinExistence type="predicted"/>
<organism evidence="1 2">
    <name type="scientific">endosymbiont of Riftia pachyptila</name>
    <name type="common">vent Ph05</name>
    <dbReference type="NCBI Taxonomy" id="1048808"/>
    <lineage>
        <taxon>Bacteria</taxon>
        <taxon>Pseudomonadati</taxon>
        <taxon>Pseudomonadota</taxon>
        <taxon>Gammaproteobacteria</taxon>
        <taxon>sulfur-oxidizing symbionts</taxon>
    </lineage>
</organism>
<dbReference type="EMBL" id="AFOC01000126">
    <property type="protein sequence ID" value="EGV49966.1"/>
    <property type="molecule type" value="Genomic_DNA"/>
</dbReference>